<gene>
    <name evidence="1" type="ORF">RBWH47_03271</name>
</gene>
<protein>
    <submittedName>
        <fullName evidence="1">Uncharacterized protein</fullName>
    </submittedName>
</protein>
<sequence>MTKTVCRASERQRVFALWRFSVASALRDEGARSGHGYGVTE</sequence>
<reference evidence="1 2" key="1">
    <citation type="journal article" date="2013" name="Mar. Genomics">
        <title>Expression of sulfatases in Rhodopirellula baltica and the diversity of sulfatases in the genus Rhodopirellula.</title>
        <authorList>
            <person name="Wegner C.E."/>
            <person name="Richter-Heitmann T."/>
            <person name="Klindworth A."/>
            <person name="Klockow C."/>
            <person name="Richter M."/>
            <person name="Achstetter T."/>
            <person name="Glockner F.O."/>
            <person name="Harder J."/>
        </authorList>
    </citation>
    <scope>NUCLEOTIDE SEQUENCE [LARGE SCALE GENOMIC DNA]</scope>
    <source>
        <strain evidence="1 2">WH47</strain>
    </source>
</reference>
<proteinExistence type="predicted"/>
<dbReference type="AlphaFoldDB" id="F2AN58"/>
<dbReference type="PATRIC" id="fig|991778.3.peg.1181"/>
<dbReference type="Proteomes" id="UP000006222">
    <property type="component" value="Unassembled WGS sequence"/>
</dbReference>
<accession>F2AN58</accession>
<organism evidence="1 2">
    <name type="scientific">Rhodopirellula baltica WH47</name>
    <dbReference type="NCBI Taxonomy" id="991778"/>
    <lineage>
        <taxon>Bacteria</taxon>
        <taxon>Pseudomonadati</taxon>
        <taxon>Planctomycetota</taxon>
        <taxon>Planctomycetia</taxon>
        <taxon>Pirellulales</taxon>
        <taxon>Pirellulaceae</taxon>
        <taxon>Rhodopirellula</taxon>
    </lineage>
</organism>
<name>F2AN58_RHOBT</name>
<dbReference type="EMBL" id="AFAR01000065">
    <property type="protein sequence ID" value="EGF28879.1"/>
    <property type="molecule type" value="Genomic_DNA"/>
</dbReference>
<comment type="caution">
    <text evidence="1">The sequence shown here is derived from an EMBL/GenBank/DDBJ whole genome shotgun (WGS) entry which is preliminary data.</text>
</comment>
<evidence type="ECO:0000313" key="2">
    <source>
        <dbReference type="Proteomes" id="UP000006222"/>
    </source>
</evidence>
<evidence type="ECO:0000313" key="1">
    <source>
        <dbReference type="EMBL" id="EGF28879.1"/>
    </source>
</evidence>